<dbReference type="Proteomes" id="UP001298424">
    <property type="component" value="Unassembled WGS sequence"/>
</dbReference>
<evidence type="ECO:0000313" key="8">
    <source>
        <dbReference type="Proteomes" id="UP001298424"/>
    </source>
</evidence>
<keyword evidence="8" id="KW-1185">Reference proteome</keyword>
<accession>A0ABS9NMH2</accession>
<keyword evidence="2" id="KW-1003">Cell membrane</keyword>
<feature type="transmembrane region" description="Helical" evidence="6">
    <location>
        <begin position="63"/>
        <end position="83"/>
    </location>
</feature>
<evidence type="ECO:0000256" key="3">
    <source>
        <dbReference type="ARBA" id="ARBA00022692"/>
    </source>
</evidence>
<evidence type="ECO:0000256" key="2">
    <source>
        <dbReference type="ARBA" id="ARBA00022475"/>
    </source>
</evidence>
<dbReference type="PANTHER" id="PTHR36570">
    <property type="entry name" value="DISULFIDE BOND FORMATION PROTEIN B"/>
    <property type="match status" value="1"/>
</dbReference>
<keyword evidence="4 6" id="KW-1133">Transmembrane helix</keyword>
<dbReference type="EMBL" id="JAKOOW010000023">
    <property type="protein sequence ID" value="MCG6503982.1"/>
    <property type="molecule type" value="Genomic_DNA"/>
</dbReference>
<evidence type="ECO:0000256" key="5">
    <source>
        <dbReference type="ARBA" id="ARBA00023136"/>
    </source>
</evidence>
<organism evidence="7 8">
    <name type="scientific">Kingella pumchi</name>
    <dbReference type="NCBI Taxonomy" id="2779506"/>
    <lineage>
        <taxon>Bacteria</taxon>
        <taxon>Pseudomonadati</taxon>
        <taxon>Pseudomonadota</taxon>
        <taxon>Betaproteobacteria</taxon>
        <taxon>Neisseriales</taxon>
        <taxon>Neisseriaceae</taxon>
        <taxon>Kingella</taxon>
    </lineage>
</organism>
<feature type="transmembrane region" description="Helical" evidence="6">
    <location>
        <begin position="39"/>
        <end position="56"/>
    </location>
</feature>
<dbReference type="Gene3D" id="1.20.1550.10">
    <property type="entry name" value="DsbB-like"/>
    <property type="match status" value="1"/>
</dbReference>
<comment type="subcellular location">
    <subcellularLocation>
        <location evidence="1">Cell membrane</location>
        <topology evidence="1">Multi-pass membrane protein</topology>
    </subcellularLocation>
</comment>
<keyword evidence="5 6" id="KW-0472">Membrane</keyword>
<reference evidence="7 8" key="1">
    <citation type="submission" date="2022-02" db="EMBL/GenBank/DDBJ databases">
        <title>Genome sequence data of Kingella unionensis sp. nov. strain CICC 24913 (CCUG 75125).</title>
        <authorList>
            <person name="Xiao M."/>
        </authorList>
    </citation>
    <scope>NUCLEOTIDE SEQUENCE [LARGE SCALE GENOMIC DNA]</scope>
    <source>
        <strain evidence="7 8">CICC 24913</strain>
    </source>
</reference>
<keyword evidence="3 6" id="KW-0812">Transmembrane</keyword>
<dbReference type="PANTHER" id="PTHR36570:SF3">
    <property type="entry name" value="DISULFIDE BOND FORMATION PROTEIN B"/>
    <property type="match status" value="1"/>
</dbReference>
<evidence type="ECO:0000256" key="1">
    <source>
        <dbReference type="ARBA" id="ARBA00004651"/>
    </source>
</evidence>
<sequence length="162" mass="17617">MNFRTAIFPVWLLALAGSAGSFSGQYLLGMNPCVMCIEQRLAMLAALLVSTLLLILPPRCRRVQLLSGLITALPAAFGLYVAVKQSHLQTLPIGAQPSCGAPWAFRLRDWPLFDWFEPVIRGDGACGEVYTMLGIPLPWLGAALFSLMLAALAFGLLRGKKR</sequence>
<evidence type="ECO:0000256" key="6">
    <source>
        <dbReference type="SAM" id="Phobius"/>
    </source>
</evidence>
<dbReference type="InterPro" id="IPR050183">
    <property type="entry name" value="DsbB"/>
</dbReference>
<evidence type="ECO:0000313" key="7">
    <source>
        <dbReference type="EMBL" id="MCG6503982.1"/>
    </source>
</evidence>
<dbReference type="InterPro" id="IPR023380">
    <property type="entry name" value="DsbB-like_sf"/>
</dbReference>
<feature type="transmembrane region" description="Helical" evidence="6">
    <location>
        <begin position="137"/>
        <end position="157"/>
    </location>
</feature>
<protein>
    <submittedName>
        <fullName evidence="7">Disulfide bond formation protein B</fullName>
    </submittedName>
</protein>
<name>A0ABS9NMH2_9NEIS</name>
<dbReference type="SUPFAM" id="SSF158442">
    <property type="entry name" value="DsbB-like"/>
    <property type="match status" value="1"/>
</dbReference>
<proteinExistence type="predicted"/>
<dbReference type="Pfam" id="PF02600">
    <property type="entry name" value="DsbB"/>
    <property type="match status" value="1"/>
</dbReference>
<dbReference type="InterPro" id="IPR003752">
    <property type="entry name" value="DiS_bond_form_DsbB/BdbC"/>
</dbReference>
<dbReference type="RefSeq" id="WP_238746662.1">
    <property type="nucleotide sequence ID" value="NZ_JAKOOW010000023.1"/>
</dbReference>
<gene>
    <name evidence="7" type="ORF">MB824_05675</name>
</gene>
<comment type="caution">
    <text evidence="7">The sequence shown here is derived from an EMBL/GenBank/DDBJ whole genome shotgun (WGS) entry which is preliminary data.</text>
</comment>
<evidence type="ECO:0000256" key="4">
    <source>
        <dbReference type="ARBA" id="ARBA00022989"/>
    </source>
</evidence>